<accession>A0A5N6XPM4</accession>
<dbReference type="Pfam" id="PF00368">
    <property type="entry name" value="HMG-CoA_red"/>
    <property type="match status" value="2"/>
</dbReference>
<evidence type="ECO:0000256" key="2">
    <source>
        <dbReference type="ARBA" id="ARBA00012999"/>
    </source>
</evidence>
<evidence type="ECO:0000313" key="5">
    <source>
        <dbReference type="EMBL" id="KAE8334296.1"/>
    </source>
</evidence>
<keyword evidence="4" id="KW-0443">Lipid metabolism</keyword>
<name>A0A5N6XPM4_9EURO</name>
<comment type="similarity">
    <text evidence="1">Belongs to the HMG-CoA reductase family.</text>
</comment>
<dbReference type="GO" id="GO:0015936">
    <property type="term" value="P:coenzyme A metabolic process"/>
    <property type="evidence" value="ECO:0007669"/>
    <property type="project" value="InterPro"/>
</dbReference>
<dbReference type="OrthoDB" id="310654at2759"/>
<dbReference type="InterPro" id="IPR009029">
    <property type="entry name" value="HMG_CoA_Rdtase_sub-bd_dom_sf"/>
</dbReference>
<keyword evidence="4" id="KW-0444">Lipid biosynthesis</keyword>
<dbReference type="GO" id="GO:0004420">
    <property type="term" value="F:hydroxymethylglutaryl-CoA reductase (NADPH) activity"/>
    <property type="evidence" value="ECO:0007669"/>
    <property type="project" value="UniProtKB-EC"/>
</dbReference>
<keyword evidence="3" id="KW-0560">Oxidoreductase</keyword>
<dbReference type="PANTHER" id="PTHR10572:SF24">
    <property type="entry name" value="3-HYDROXY-3-METHYLGLUTARYL-COENZYME A REDUCTASE"/>
    <property type="match status" value="1"/>
</dbReference>
<proteinExistence type="inferred from homology"/>
<dbReference type="PRINTS" id="PR00071">
    <property type="entry name" value="HMGCOARDTASE"/>
</dbReference>
<evidence type="ECO:0000256" key="1">
    <source>
        <dbReference type="ARBA" id="ARBA00007661"/>
    </source>
</evidence>
<dbReference type="PANTHER" id="PTHR10572">
    <property type="entry name" value="3-HYDROXY-3-METHYLGLUTARYL-COENZYME A REDUCTASE"/>
    <property type="match status" value="1"/>
</dbReference>
<keyword evidence="4" id="KW-0753">Steroid metabolism</keyword>
<gene>
    <name evidence="5" type="ORF">BDV24DRAFT_156937</name>
</gene>
<dbReference type="PROSITE" id="PS00318">
    <property type="entry name" value="HMG_COA_REDUCTASE_2"/>
    <property type="match status" value="1"/>
</dbReference>
<dbReference type="InterPro" id="IPR002202">
    <property type="entry name" value="HMG_CoA_Rdtase"/>
</dbReference>
<dbReference type="SUPFAM" id="SSF55035">
    <property type="entry name" value="NAD-binding domain of HMG-CoA reductase"/>
    <property type="match status" value="1"/>
</dbReference>
<dbReference type="Gene3D" id="3.90.770.10">
    <property type="entry name" value="3-hydroxy-3-methylglutaryl-coenzyme A Reductase, Chain A, domain 2"/>
    <property type="match status" value="1"/>
</dbReference>
<organism evidence="5">
    <name type="scientific">Aspergillus arachidicola</name>
    <dbReference type="NCBI Taxonomy" id="656916"/>
    <lineage>
        <taxon>Eukaryota</taxon>
        <taxon>Fungi</taxon>
        <taxon>Dikarya</taxon>
        <taxon>Ascomycota</taxon>
        <taxon>Pezizomycotina</taxon>
        <taxon>Eurotiomycetes</taxon>
        <taxon>Eurotiomycetidae</taxon>
        <taxon>Eurotiales</taxon>
        <taxon>Aspergillaceae</taxon>
        <taxon>Aspergillus</taxon>
        <taxon>Aspergillus subgen. Circumdati</taxon>
    </lineage>
</organism>
<dbReference type="EC" id="1.1.1.34" evidence="2"/>
<dbReference type="GO" id="GO:0016126">
    <property type="term" value="P:sterol biosynthetic process"/>
    <property type="evidence" value="ECO:0007669"/>
    <property type="project" value="UniProtKB-KW"/>
</dbReference>
<evidence type="ECO:0000256" key="4">
    <source>
        <dbReference type="ARBA" id="ARBA00023011"/>
    </source>
</evidence>
<keyword evidence="4" id="KW-0752">Steroid biosynthesis</keyword>
<dbReference type="Proteomes" id="UP000325558">
    <property type="component" value="Unassembled WGS sequence"/>
</dbReference>
<keyword evidence="4" id="KW-1207">Sterol metabolism</keyword>
<sequence>MSKLKTPTQRSLDRHSRLDSVIESPNLQHVTRHIDEAAAIQIENCVGFVQVPVGIAGPLRINGADTAAFNACGGLQFEVLNEAMPRAPMFFFASPGHAIAFTRATPSFRSDFARWAESTSKYVRLQELDASVIGSSVHLYRSYSCGSAAGQNIVSKATQYACERLRASKYVERFGIKDIIIEGQLASDKKPSWGNVQRPRGVEVLAWGIITNNACERILGCSAERLYHTQMALKDGGIRNAQFGCNINTANIVAALFVSTGQDAGSIAEACWSHPASEYDYQTKALKMSLYFPSLPVGMVGGGTRYPSQSECLNMLGCAEPAGKRKLAGKIVAFALALDASTSAAIANDTFTKSHMRLARGEIYGIRAPKL</sequence>
<dbReference type="AlphaFoldDB" id="A0A5N6XPM4"/>
<keyword evidence="4" id="KW-0756">Sterol biosynthesis</keyword>
<reference evidence="5" key="1">
    <citation type="submission" date="2019-04" db="EMBL/GenBank/DDBJ databases">
        <title>Friends and foes A comparative genomics study of 23 Aspergillus species from section Flavi.</title>
        <authorList>
            <consortium name="DOE Joint Genome Institute"/>
            <person name="Kjaerbolling I."/>
            <person name="Vesth T."/>
            <person name="Frisvad J.C."/>
            <person name="Nybo J.L."/>
            <person name="Theobald S."/>
            <person name="Kildgaard S."/>
            <person name="Isbrandt T."/>
            <person name="Kuo A."/>
            <person name="Sato A."/>
            <person name="Lyhne E.K."/>
            <person name="Kogle M.E."/>
            <person name="Wiebenga A."/>
            <person name="Kun R.S."/>
            <person name="Lubbers R.J."/>
            <person name="Makela M.R."/>
            <person name="Barry K."/>
            <person name="Chovatia M."/>
            <person name="Clum A."/>
            <person name="Daum C."/>
            <person name="Haridas S."/>
            <person name="He G."/>
            <person name="LaButti K."/>
            <person name="Lipzen A."/>
            <person name="Mondo S."/>
            <person name="Riley R."/>
            <person name="Salamov A."/>
            <person name="Simmons B.A."/>
            <person name="Magnuson J.K."/>
            <person name="Henrissat B."/>
            <person name="Mortensen U.H."/>
            <person name="Larsen T.O."/>
            <person name="Devries R.P."/>
            <person name="Grigoriev I.V."/>
            <person name="Machida M."/>
            <person name="Baker S.E."/>
            <person name="Andersen M.R."/>
        </authorList>
    </citation>
    <scope>NUCLEOTIDE SEQUENCE</scope>
    <source>
        <strain evidence="5">CBS 117612</strain>
    </source>
</reference>
<dbReference type="SUPFAM" id="SSF56542">
    <property type="entry name" value="Substrate-binding domain of HMG-CoA reductase"/>
    <property type="match status" value="1"/>
</dbReference>
<protein>
    <recommendedName>
        <fullName evidence="2">hydroxymethylglutaryl-CoA reductase (NADPH)</fullName>
        <ecNumber evidence="2">1.1.1.34</ecNumber>
    </recommendedName>
</protein>
<dbReference type="InterPro" id="IPR023076">
    <property type="entry name" value="HMG_CoA_Rdtase_CS"/>
</dbReference>
<dbReference type="InterPro" id="IPR023074">
    <property type="entry name" value="HMG_CoA_Rdtase_cat_sf"/>
</dbReference>
<dbReference type="EMBL" id="ML737306">
    <property type="protein sequence ID" value="KAE8334296.1"/>
    <property type="molecule type" value="Genomic_DNA"/>
</dbReference>
<dbReference type="InterPro" id="IPR009023">
    <property type="entry name" value="HMG_CoA_Rdtase_NAD(P)-bd_sf"/>
</dbReference>
<dbReference type="PROSITE" id="PS50065">
    <property type="entry name" value="HMG_COA_REDUCTASE_4"/>
    <property type="match status" value="1"/>
</dbReference>
<dbReference type="Gene3D" id="3.30.70.420">
    <property type="entry name" value="Hydroxymethylglutaryl-CoA reductase, class I/II, NAD/NADP-binding domain"/>
    <property type="match status" value="1"/>
</dbReference>
<evidence type="ECO:0000256" key="3">
    <source>
        <dbReference type="ARBA" id="ARBA00023002"/>
    </source>
</evidence>